<gene>
    <name evidence="3" type="ORF">HNAJ_LOCUS9555</name>
</gene>
<dbReference type="GO" id="GO:0005634">
    <property type="term" value="C:nucleus"/>
    <property type="evidence" value="ECO:0007669"/>
    <property type="project" value="TreeGrafter"/>
</dbReference>
<dbReference type="STRING" id="102285.A0A0R3TPX8"/>
<protein>
    <submittedName>
        <fullName evidence="5">SAC3_GANP domain-containing protein</fullName>
    </submittedName>
</protein>
<dbReference type="EMBL" id="UZAE01012653">
    <property type="protein sequence ID" value="VDO06106.1"/>
    <property type="molecule type" value="Genomic_DNA"/>
</dbReference>
<proteinExistence type="predicted"/>
<accession>A0A0R3TPX8</accession>
<evidence type="ECO:0000313" key="5">
    <source>
        <dbReference type="WBParaSite" id="HNAJ_0000956001-mRNA-1"/>
    </source>
</evidence>
<sequence length="323" mass="37635">MVNSRYGNRYNRTSMTRNRSGRYSREFKHVPTHQQSAVLYGAGMTRHIDLKSDNEDQRVAVVGTMQALEKPYFRISKTPAPWEVRPPEVLQLSLQHILKLWMNGERKYAWIKDQFKSMRQDLMIQRDCSELAIKIYESNAKVAIDAHDPLEFNQCQSQLSALYFSGTSWPHRLEFTAYRILYYIFVEDIQGLNLLFMRLKPSEKKNVFIQFALKAYNAWSQHNYKRFIDLTNHAEFDGGEKCKGLLSWSLPRERQHAVKAIFKSYRQTVSLDFIAKTLGFADTPSCTNFFADTMKVSLDLLKPSDNISCKDVWSKINQAQVTT</sequence>
<dbReference type="WBParaSite" id="HNAJ_0000956001-mRNA-1">
    <property type="protein sequence ID" value="HNAJ_0000956001-mRNA-1"/>
    <property type="gene ID" value="HNAJ_0000956001"/>
</dbReference>
<evidence type="ECO:0000313" key="3">
    <source>
        <dbReference type="EMBL" id="VDO06106.1"/>
    </source>
</evidence>
<organism evidence="5">
    <name type="scientific">Rodentolepis nana</name>
    <name type="common">Dwarf tapeworm</name>
    <name type="synonym">Hymenolepis nana</name>
    <dbReference type="NCBI Taxonomy" id="102285"/>
    <lineage>
        <taxon>Eukaryota</taxon>
        <taxon>Metazoa</taxon>
        <taxon>Spiralia</taxon>
        <taxon>Lophotrochozoa</taxon>
        <taxon>Platyhelminthes</taxon>
        <taxon>Cestoda</taxon>
        <taxon>Eucestoda</taxon>
        <taxon>Cyclophyllidea</taxon>
        <taxon>Hymenolepididae</taxon>
        <taxon>Rodentolepis</taxon>
    </lineage>
</organism>
<name>A0A0R3TPX8_RODNA</name>
<evidence type="ECO:0000313" key="4">
    <source>
        <dbReference type="Proteomes" id="UP000278807"/>
    </source>
</evidence>
<keyword evidence="4" id="KW-1185">Reference proteome</keyword>
<dbReference type="OrthoDB" id="199574at2759"/>
<dbReference type="InterPro" id="IPR005062">
    <property type="entry name" value="SAC3/GANP/THP3_conserved"/>
</dbReference>
<dbReference type="PANTHER" id="PTHR12436:SF4">
    <property type="entry name" value="LEUKOCYTE RECEPTOR CLUSTER MEMBER 8"/>
    <property type="match status" value="1"/>
</dbReference>
<dbReference type="PANTHER" id="PTHR12436">
    <property type="entry name" value="80 KDA MCM3-ASSOCIATED PROTEIN"/>
    <property type="match status" value="1"/>
</dbReference>
<dbReference type="Gene3D" id="1.25.40.990">
    <property type="match status" value="1"/>
</dbReference>
<dbReference type="InterPro" id="IPR045107">
    <property type="entry name" value="SAC3/GANP/THP3"/>
</dbReference>
<feature type="compositionally biased region" description="Polar residues" evidence="1">
    <location>
        <begin position="1"/>
        <end position="18"/>
    </location>
</feature>
<dbReference type="AlphaFoldDB" id="A0A0R3TPX8"/>
<feature type="region of interest" description="Disordered" evidence="1">
    <location>
        <begin position="1"/>
        <end position="24"/>
    </location>
</feature>
<feature type="domain" description="SAC3/GANP/THP3 conserved" evidence="2">
    <location>
        <begin position="76"/>
        <end position="290"/>
    </location>
</feature>
<reference evidence="5" key="1">
    <citation type="submission" date="2017-02" db="UniProtKB">
        <authorList>
            <consortium name="WormBaseParasite"/>
        </authorList>
    </citation>
    <scope>IDENTIFICATION</scope>
</reference>
<evidence type="ECO:0000259" key="2">
    <source>
        <dbReference type="Pfam" id="PF03399"/>
    </source>
</evidence>
<dbReference type="Pfam" id="PF03399">
    <property type="entry name" value="SAC3_GANP"/>
    <property type="match status" value="1"/>
</dbReference>
<dbReference type="Proteomes" id="UP000278807">
    <property type="component" value="Unassembled WGS sequence"/>
</dbReference>
<reference evidence="3 4" key="2">
    <citation type="submission" date="2018-11" db="EMBL/GenBank/DDBJ databases">
        <authorList>
            <consortium name="Pathogen Informatics"/>
        </authorList>
    </citation>
    <scope>NUCLEOTIDE SEQUENCE [LARGE SCALE GENOMIC DNA]</scope>
</reference>
<evidence type="ECO:0000256" key="1">
    <source>
        <dbReference type="SAM" id="MobiDB-lite"/>
    </source>
</evidence>